<gene>
    <name evidence="1" type="ORF">T11_13494</name>
</gene>
<dbReference type="InterPro" id="IPR035979">
    <property type="entry name" value="RBD_domain_sf"/>
</dbReference>
<evidence type="ECO:0008006" key="3">
    <source>
        <dbReference type="Google" id="ProtNLM"/>
    </source>
</evidence>
<dbReference type="OrthoDB" id="5916273at2759"/>
<organism evidence="1 2">
    <name type="scientific">Trichinella zimbabwensis</name>
    <dbReference type="NCBI Taxonomy" id="268475"/>
    <lineage>
        <taxon>Eukaryota</taxon>
        <taxon>Metazoa</taxon>
        <taxon>Ecdysozoa</taxon>
        <taxon>Nematoda</taxon>
        <taxon>Enoplea</taxon>
        <taxon>Dorylaimia</taxon>
        <taxon>Trichinellida</taxon>
        <taxon>Trichinellidae</taxon>
        <taxon>Trichinella</taxon>
    </lineage>
</organism>
<evidence type="ECO:0000313" key="1">
    <source>
        <dbReference type="EMBL" id="KRZ04142.1"/>
    </source>
</evidence>
<dbReference type="SUPFAM" id="SSF54928">
    <property type="entry name" value="RNA-binding domain, RBD"/>
    <property type="match status" value="1"/>
</dbReference>
<feature type="non-terminal residue" evidence="1">
    <location>
        <position position="1"/>
    </location>
</feature>
<dbReference type="EMBL" id="JYDP01000172">
    <property type="protein sequence ID" value="KRZ04142.1"/>
    <property type="molecule type" value="Genomic_DNA"/>
</dbReference>
<name>A0A0V1H0J4_9BILA</name>
<sequence>LYYLNFAMERQNYDTVLFIDLRPSLNEQELAAICSEFGRVTLCEIIDDLPKIGIVSMGNSKEAVSLLNADKVRSICEFCAPLSQYIWGGWNFWRLMNFYDEPSEGGQLSIVEVTEVLLQRVD</sequence>
<dbReference type="AlphaFoldDB" id="A0A0V1H0J4"/>
<dbReference type="Proteomes" id="UP000055024">
    <property type="component" value="Unassembled WGS sequence"/>
</dbReference>
<comment type="caution">
    <text evidence="1">The sequence shown here is derived from an EMBL/GenBank/DDBJ whole genome shotgun (WGS) entry which is preliminary data.</text>
</comment>
<evidence type="ECO:0000313" key="2">
    <source>
        <dbReference type="Proteomes" id="UP000055024"/>
    </source>
</evidence>
<proteinExistence type="predicted"/>
<protein>
    <recommendedName>
        <fullName evidence="3">RRM domain-containing protein</fullName>
    </recommendedName>
</protein>
<reference evidence="1 2" key="1">
    <citation type="submission" date="2015-01" db="EMBL/GenBank/DDBJ databases">
        <title>Evolution of Trichinella species and genotypes.</title>
        <authorList>
            <person name="Korhonen P.K."/>
            <person name="Edoardo P."/>
            <person name="Giuseppe L.R."/>
            <person name="Gasser R.B."/>
        </authorList>
    </citation>
    <scope>NUCLEOTIDE SEQUENCE [LARGE SCALE GENOMIC DNA]</scope>
    <source>
        <strain evidence="1">ISS1029</strain>
    </source>
</reference>
<keyword evidence="2" id="KW-1185">Reference proteome</keyword>
<accession>A0A0V1H0J4</accession>
<dbReference type="GO" id="GO:0003676">
    <property type="term" value="F:nucleic acid binding"/>
    <property type="evidence" value="ECO:0007669"/>
    <property type="project" value="InterPro"/>
</dbReference>